<sequence>MTLTTELKEMLDAVKGERSYGVAAQEIIKKELIPALEIKKQLEVAKEAECAACKEEMQKEIQKQMASISQFIIPCPRCKGPMIVSEKNAIWRTEIYPIILAAFRGSLCDKCTKRDRLKQLFKT</sequence>
<organism evidence="1 2">
    <name type="scientific">Candidatus Methanoperedens nitratireducens</name>
    <dbReference type="NCBI Taxonomy" id="1392998"/>
    <lineage>
        <taxon>Archaea</taxon>
        <taxon>Methanobacteriati</taxon>
        <taxon>Methanobacteriota</taxon>
        <taxon>Stenosarchaea group</taxon>
        <taxon>Methanomicrobia</taxon>
        <taxon>Methanosarcinales</taxon>
        <taxon>ANME-2 cluster</taxon>
        <taxon>Candidatus Methanoperedentaceae</taxon>
        <taxon>Candidatus Methanoperedens</taxon>
    </lineage>
</organism>
<evidence type="ECO:0000313" key="2">
    <source>
        <dbReference type="Proteomes" id="UP000218615"/>
    </source>
</evidence>
<gene>
    <name evidence="1" type="ORF">MNV_2010015</name>
</gene>
<keyword evidence="2" id="KW-1185">Reference proteome</keyword>
<name>A0A284VNK3_9EURY</name>
<protein>
    <submittedName>
        <fullName evidence="1">Uncharacterized protein</fullName>
    </submittedName>
</protein>
<evidence type="ECO:0000313" key="1">
    <source>
        <dbReference type="EMBL" id="SNQ60767.1"/>
    </source>
</evidence>
<reference evidence="2" key="1">
    <citation type="submission" date="2017-06" db="EMBL/GenBank/DDBJ databases">
        <authorList>
            <person name="Cremers G."/>
        </authorList>
    </citation>
    <scope>NUCLEOTIDE SEQUENCE [LARGE SCALE GENOMIC DNA]</scope>
</reference>
<proteinExistence type="predicted"/>
<accession>A0A284VNK3</accession>
<dbReference type="Proteomes" id="UP000218615">
    <property type="component" value="Unassembled WGS sequence"/>
</dbReference>
<dbReference type="AlphaFoldDB" id="A0A284VNK3"/>
<dbReference type="EMBL" id="FZMP01000115">
    <property type="protein sequence ID" value="SNQ60767.1"/>
    <property type="molecule type" value="Genomic_DNA"/>
</dbReference>